<dbReference type="PROSITE" id="PS51999">
    <property type="entry name" value="ZF_GRF"/>
    <property type="match status" value="1"/>
</dbReference>
<name>A0A8X7U3C5_BRACI</name>
<keyword evidence="6" id="KW-0812">Transmembrane</keyword>
<keyword evidence="6" id="KW-1133">Transmembrane helix</keyword>
<gene>
    <name evidence="8" type="ORF">Bca52824_070763</name>
</gene>
<dbReference type="OrthoDB" id="1041360at2759"/>
<reference evidence="8 9" key="1">
    <citation type="submission" date="2020-02" db="EMBL/GenBank/DDBJ databases">
        <authorList>
            <person name="Ma Q."/>
            <person name="Huang Y."/>
            <person name="Song X."/>
            <person name="Pei D."/>
        </authorList>
    </citation>
    <scope>NUCLEOTIDE SEQUENCE [LARGE SCALE GENOMIC DNA]</scope>
    <source>
        <strain evidence="8">Sxm20200214</strain>
        <tissue evidence="8">Leaf</tissue>
    </source>
</reference>
<comment type="caution">
    <text evidence="8">The sequence shown here is derived from an EMBL/GenBank/DDBJ whole genome shotgun (WGS) entry which is preliminary data.</text>
</comment>
<evidence type="ECO:0000256" key="6">
    <source>
        <dbReference type="SAM" id="Phobius"/>
    </source>
</evidence>
<feature type="transmembrane region" description="Helical" evidence="6">
    <location>
        <begin position="150"/>
        <end position="171"/>
    </location>
</feature>
<dbReference type="EMBL" id="JAAMPC010000014">
    <property type="protein sequence ID" value="KAG2263684.1"/>
    <property type="molecule type" value="Genomic_DNA"/>
</dbReference>
<keyword evidence="9" id="KW-1185">Reference proteome</keyword>
<dbReference type="InterPro" id="IPR010666">
    <property type="entry name" value="Znf_GRF"/>
</dbReference>
<proteinExistence type="predicted"/>
<evidence type="ECO:0000313" key="9">
    <source>
        <dbReference type="Proteomes" id="UP000886595"/>
    </source>
</evidence>
<dbReference type="GO" id="GO:0008270">
    <property type="term" value="F:zinc ion binding"/>
    <property type="evidence" value="ECO:0007669"/>
    <property type="project" value="UniProtKB-KW"/>
</dbReference>
<dbReference type="AlphaFoldDB" id="A0A8X7U3C5"/>
<protein>
    <recommendedName>
        <fullName evidence="7">GRF-type domain-containing protein</fullName>
    </recommendedName>
</protein>
<sequence length="172" mass="19628">MEAEPRVFLVFDCSKTNTTPGISSPKNHILSSASGISKWKHCGDEGERGMPKTCRCGEASLIRTSKTYENPGRLFHCCPNGSKKEKNHLLKWTDEAVVEEIDDIKNSYGQKIKEMNDVIVEFEKEIEEMKTTVYGCDKEFKDFVVEVRSLRNIIVCGFTMCIFYYCVIALYV</sequence>
<keyword evidence="1" id="KW-0479">Metal-binding</keyword>
<keyword evidence="2 4" id="KW-0863">Zinc-finger</keyword>
<evidence type="ECO:0000313" key="8">
    <source>
        <dbReference type="EMBL" id="KAG2263684.1"/>
    </source>
</evidence>
<keyword evidence="6" id="KW-0472">Membrane</keyword>
<evidence type="ECO:0000256" key="5">
    <source>
        <dbReference type="SAM" id="Coils"/>
    </source>
</evidence>
<keyword evidence="5" id="KW-0175">Coiled coil</keyword>
<feature type="domain" description="GRF-type" evidence="7">
    <location>
        <begin position="54"/>
        <end position="96"/>
    </location>
</feature>
<dbReference type="PANTHER" id="PTHR33248">
    <property type="entry name" value="ZINC ION-BINDING PROTEIN"/>
    <property type="match status" value="1"/>
</dbReference>
<evidence type="ECO:0000256" key="2">
    <source>
        <dbReference type="ARBA" id="ARBA00022771"/>
    </source>
</evidence>
<accession>A0A8X7U3C5</accession>
<evidence type="ECO:0000256" key="3">
    <source>
        <dbReference type="ARBA" id="ARBA00022833"/>
    </source>
</evidence>
<evidence type="ECO:0000259" key="7">
    <source>
        <dbReference type="PROSITE" id="PS51999"/>
    </source>
</evidence>
<dbReference type="Proteomes" id="UP000886595">
    <property type="component" value="Unassembled WGS sequence"/>
</dbReference>
<dbReference type="Pfam" id="PF06839">
    <property type="entry name" value="Zn_ribbon_GRF"/>
    <property type="match status" value="1"/>
</dbReference>
<evidence type="ECO:0000256" key="4">
    <source>
        <dbReference type="PROSITE-ProRule" id="PRU01343"/>
    </source>
</evidence>
<evidence type="ECO:0000256" key="1">
    <source>
        <dbReference type="ARBA" id="ARBA00022723"/>
    </source>
</evidence>
<feature type="coiled-coil region" evidence="5">
    <location>
        <begin position="105"/>
        <end position="132"/>
    </location>
</feature>
<organism evidence="8 9">
    <name type="scientific">Brassica carinata</name>
    <name type="common">Ethiopian mustard</name>
    <name type="synonym">Abyssinian cabbage</name>
    <dbReference type="NCBI Taxonomy" id="52824"/>
    <lineage>
        <taxon>Eukaryota</taxon>
        <taxon>Viridiplantae</taxon>
        <taxon>Streptophyta</taxon>
        <taxon>Embryophyta</taxon>
        <taxon>Tracheophyta</taxon>
        <taxon>Spermatophyta</taxon>
        <taxon>Magnoliopsida</taxon>
        <taxon>eudicotyledons</taxon>
        <taxon>Gunneridae</taxon>
        <taxon>Pentapetalae</taxon>
        <taxon>rosids</taxon>
        <taxon>malvids</taxon>
        <taxon>Brassicales</taxon>
        <taxon>Brassicaceae</taxon>
        <taxon>Brassiceae</taxon>
        <taxon>Brassica</taxon>
    </lineage>
</organism>
<keyword evidence="3" id="KW-0862">Zinc</keyword>